<dbReference type="InterPro" id="IPR025970">
    <property type="entry name" value="SusE"/>
</dbReference>
<feature type="domain" description="SusE outer membrane protein" evidence="1">
    <location>
        <begin position="13"/>
        <end position="122"/>
    </location>
</feature>
<proteinExistence type="predicted"/>
<dbReference type="Gene3D" id="2.60.40.3620">
    <property type="match status" value="1"/>
</dbReference>
<organism evidence="2 3">
    <name type="scientific">Segetibacter aerophilus</name>
    <dbReference type="NCBI Taxonomy" id="670293"/>
    <lineage>
        <taxon>Bacteria</taxon>
        <taxon>Pseudomonadati</taxon>
        <taxon>Bacteroidota</taxon>
        <taxon>Chitinophagia</taxon>
        <taxon>Chitinophagales</taxon>
        <taxon>Chitinophagaceae</taxon>
        <taxon>Segetibacter</taxon>
    </lineage>
</organism>
<protein>
    <recommendedName>
        <fullName evidence="1">SusE outer membrane protein domain-containing protein</fullName>
    </recommendedName>
</protein>
<dbReference type="EMBL" id="BJYT01000007">
    <property type="protein sequence ID" value="GEO09697.1"/>
    <property type="molecule type" value="Genomic_DNA"/>
</dbReference>
<sequence length="262" mass="27845">MLVSGCKKEIAQIYLEGGTAPTLSASVTGTIPLSFANQADPAIKLSWTNPNYRFTTGTSSQNVNYLLEIDTTGANFSNPSRQTISIAKDLSMTITHSQLNDYLLNQLVLKPKMPHNIEMRVKTSLGTNGAAALVSNVLKFTVTPYEIPPKVTPPPSGKLYIVGSATPGGWDNPVPDPAQLFTKVSETLYQITIRMVGGGSYLLLPVNGSWDAKYGGTGSNNANNVSGDDFKAGGGDLLAPAASGVYKIVVDFQRGKFTVTPQ</sequence>
<gene>
    <name evidence="2" type="ORF">SAE01_21930</name>
</gene>
<keyword evidence="3" id="KW-1185">Reference proteome</keyword>
<name>A0A512BCV9_9BACT</name>
<comment type="caution">
    <text evidence="2">The sequence shown here is derived from an EMBL/GenBank/DDBJ whole genome shotgun (WGS) entry which is preliminary data.</text>
</comment>
<dbReference type="AlphaFoldDB" id="A0A512BCV9"/>
<accession>A0A512BCV9</accession>
<evidence type="ECO:0000259" key="1">
    <source>
        <dbReference type="Pfam" id="PF14292"/>
    </source>
</evidence>
<dbReference type="Pfam" id="PF14292">
    <property type="entry name" value="SusE"/>
    <property type="match status" value="1"/>
</dbReference>
<evidence type="ECO:0000313" key="3">
    <source>
        <dbReference type="Proteomes" id="UP000321513"/>
    </source>
</evidence>
<evidence type="ECO:0000313" key="2">
    <source>
        <dbReference type="EMBL" id="GEO09697.1"/>
    </source>
</evidence>
<reference evidence="2 3" key="1">
    <citation type="submission" date="2019-07" db="EMBL/GenBank/DDBJ databases">
        <title>Whole genome shotgun sequence of Segetibacter aerophilus NBRC 106135.</title>
        <authorList>
            <person name="Hosoyama A."/>
            <person name="Uohara A."/>
            <person name="Ohji S."/>
            <person name="Ichikawa N."/>
        </authorList>
    </citation>
    <scope>NUCLEOTIDE SEQUENCE [LARGE SCALE GENOMIC DNA]</scope>
    <source>
        <strain evidence="2 3">NBRC 106135</strain>
    </source>
</reference>
<dbReference type="Proteomes" id="UP000321513">
    <property type="component" value="Unassembled WGS sequence"/>
</dbReference>